<dbReference type="OrthoDB" id="5769209at2"/>
<organism evidence="1 2">
    <name type="scientific">Nitrincola tibetensis</name>
    <dbReference type="NCBI Taxonomy" id="2219697"/>
    <lineage>
        <taxon>Bacteria</taxon>
        <taxon>Pseudomonadati</taxon>
        <taxon>Pseudomonadota</taxon>
        <taxon>Gammaproteobacteria</taxon>
        <taxon>Oceanospirillales</taxon>
        <taxon>Oceanospirillaceae</taxon>
        <taxon>Nitrincola</taxon>
    </lineage>
</organism>
<dbReference type="EMBL" id="QKRX01000031">
    <property type="protein sequence ID" value="RAU16413.1"/>
    <property type="molecule type" value="Genomic_DNA"/>
</dbReference>
<keyword evidence="2" id="KW-1185">Reference proteome</keyword>
<sequence length="95" mass="10638">MRKHRTKAEWLSLINEFEQSNQSQAEFCSARGLNPKYFSLRRIKLKAISPKGPFVEVKPTPADKTSVIIQYGTVKLHLPSTSTQAIVQLVKALAA</sequence>
<reference evidence="1 2" key="1">
    <citation type="submission" date="2018-06" db="EMBL/GenBank/DDBJ databases">
        <title>Nitrincola tibetense sp. nov., isolated from Lake XuguoCo on Tibetan Plateau.</title>
        <authorList>
            <person name="Xing P."/>
        </authorList>
    </citation>
    <scope>NUCLEOTIDE SEQUENCE [LARGE SCALE GENOMIC DNA]</scope>
    <source>
        <strain evidence="2">xg18</strain>
    </source>
</reference>
<dbReference type="RefSeq" id="WP_112160729.1">
    <property type="nucleotide sequence ID" value="NZ_QKRX01000031.1"/>
</dbReference>
<dbReference type="NCBIfam" id="NF047593">
    <property type="entry name" value="IS66_ISAeme5_TnpA"/>
    <property type="match status" value="1"/>
</dbReference>
<name>A0A364NH72_9GAMM</name>
<proteinExistence type="predicted"/>
<dbReference type="Proteomes" id="UP000250744">
    <property type="component" value="Unassembled WGS sequence"/>
</dbReference>
<gene>
    <name evidence="1" type="ORF">DN062_18310</name>
</gene>
<evidence type="ECO:0000313" key="2">
    <source>
        <dbReference type="Proteomes" id="UP000250744"/>
    </source>
</evidence>
<dbReference type="AlphaFoldDB" id="A0A364NH72"/>
<protein>
    <recommendedName>
        <fullName evidence="3">IS66 family insertion sequence element accessory protein TnpB</fullName>
    </recommendedName>
</protein>
<accession>A0A364NH72</accession>
<evidence type="ECO:0008006" key="3">
    <source>
        <dbReference type="Google" id="ProtNLM"/>
    </source>
</evidence>
<evidence type="ECO:0000313" key="1">
    <source>
        <dbReference type="EMBL" id="RAU16413.1"/>
    </source>
</evidence>
<comment type="caution">
    <text evidence="1">The sequence shown here is derived from an EMBL/GenBank/DDBJ whole genome shotgun (WGS) entry which is preliminary data.</text>
</comment>